<feature type="domain" description="GPI inositol-deacylase transmembrane" evidence="13">
    <location>
        <begin position="669"/>
        <end position="1001"/>
    </location>
</feature>
<evidence type="ECO:0000313" key="15">
    <source>
        <dbReference type="Proteomes" id="UP000193560"/>
    </source>
</evidence>
<dbReference type="Pfam" id="PF07819">
    <property type="entry name" value="PGAP1"/>
    <property type="match status" value="1"/>
</dbReference>
<feature type="transmembrane region" description="Helical" evidence="10">
    <location>
        <begin position="941"/>
        <end position="960"/>
    </location>
</feature>
<evidence type="ECO:0000259" key="13">
    <source>
        <dbReference type="Pfam" id="PF25140"/>
    </source>
</evidence>
<evidence type="ECO:0000256" key="10">
    <source>
        <dbReference type="RuleBase" id="RU365011"/>
    </source>
</evidence>
<dbReference type="Pfam" id="PF25140">
    <property type="entry name" value="PGAP1_TMD"/>
    <property type="match status" value="1"/>
</dbReference>
<dbReference type="PANTHER" id="PTHR15495">
    <property type="entry name" value="NEGATIVE REGULATOR OF VESICLE FORMATION-RELATED"/>
    <property type="match status" value="1"/>
</dbReference>
<dbReference type="Gene3D" id="3.40.50.1820">
    <property type="entry name" value="alpha/beta hydrolase"/>
    <property type="match status" value="1"/>
</dbReference>
<dbReference type="InterPro" id="IPR029058">
    <property type="entry name" value="AB_hydrolase_fold"/>
</dbReference>
<evidence type="ECO:0000256" key="9">
    <source>
        <dbReference type="ARBA" id="ARBA00023136"/>
    </source>
</evidence>
<comment type="subcellular location">
    <subcellularLocation>
        <location evidence="1">Endoplasmic reticulum membrane</location>
        <topology evidence="1">Multi-pass membrane protein</topology>
    </subcellularLocation>
</comment>
<evidence type="ECO:0000256" key="6">
    <source>
        <dbReference type="ARBA" id="ARBA00022824"/>
    </source>
</evidence>
<evidence type="ECO:0000256" key="4">
    <source>
        <dbReference type="ARBA" id="ARBA00022692"/>
    </source>
</evidence>
<evidence type="ECO:0000313" key="14">
    <source>
        <dbReference type="EMBL" id="ORZ24069.1"/>
    </source>
</evidence>
<proteinExistence type="inferred from homology"/>
<feature type="region of interest" description="Disordered" evidence="11">
    <location>
        <begin position="599"/>
        <end position="623"/>
    </location>
</feature>
<evidence type="ECO:0000256" key="2">
    <source>
        <dbReference type="ARBA" id="ARBA00006931"/>
    </source>
</evidence>
<dbReference type="InterPro" id="IPR039529">
    <property type="entry name" value="PGAP1/BST1"/>
</dbReference>
<keyword evidence="6 10" id="KW-0256">Endoplasmic reticulum</keyword>
<dbReference type="GO" id="GO:0005789">
    <property type="term" value="C:endoplasmic reticulum membrane"/>
    <property type="evidence" value="ECO:0007669"/>
    <property type="project" value="UniProtKB-SubCell"/>
</dbReference>
<keyword evidence="8 10" id="KW-1133">Transmembrane helix</keyword>
<reference evidence="14 15" key="1">
    <citation type="submission" date="2016-07" db="EMBL/GenBank/DDBJ databases">
        <title>Pervasive Adenine N6-methylation of Active Genes in Fungi.</title>
        <authorList>
            <consortium name="DOE Joint Genome Institute"/>
            <person name="Mondo S.J."/>
            <person name="Dannebaum R.O."/>
            <person name="Kuo R.C."/>
            <person name="Labutti K."/>
            <person name="Haridas S."/>
            <person name="Kuo A."/>
            <person name="Salamov A."/>
            <person name="Ahrendt S.R."/>
            <person name="Lipzen A."/>
            <person name="Sullivan W."/>
            <person name="Andreopoulos W.B."/>
            <person name="Clum A."/>
            <person name="Lindquist E."/>
            <person name="Daum C."/>
            <person name="Ramamoorthy G.K."/>
            <person name="Gryganskyi A."/>
            <person name="Culley D."/>
            <person name="Magnuson J.K."/>
            <person name="James T.Y."/>
            <person name="O'Malley M.A."/>
            <person name="Stajich J.E."/>
            <person name="Spatafora J.W."/>
            <person name="Visel A."/>
            <person name="Grigoriev I.V."/>
        </authorList>
    </citation>
    <scope>NUCLEOTIDE SEQUENCE [LARGE SCALE GENOMIC DNA]</scope>
    <source>
        <strain evidence="14 15">NRRL 1336</strain>
    </source>
</reference>
<feature type="region of interest" description="Disordered" evidence="11">
    <location>
        <begin position="197"/>
        <end position="222"/>
    </location>
</feature>
<evidence type="ECO:0000256" key="1">
    <source>
        <dbReference type="ARBA" id="ARBA00004477"/>
    </source>
</evidence>
<dbReference type="Proteomes" id="UP000193560">
    <property type="component" value="Unassembled WGS sequence"/>
</dbReference>
<feature type="transmembrane region" description="Helical" evidence="10">
    <location>
        <begin position="702"/>
        <end position="726"/>
    </location>
</feature>
<gene>
    <name evidence="14" type="ORF">BCR42DRAFT_458244</name>
</gene>
<keyword evidence="15" id="KW-1185">Reference proteome</keyword>
<dbReference type="InterPro" id="IPR012908">
    <property type="entry name" value="PGAP1-ab_dom-like"/>
</dbReference>
<dbReference type="GO" id="GO:0006888">
    <property type="term" value="P:endoplasmic reticulum to Golgi vesicle-mediated transport"/>
    <property type="evidence" value="ECO:0007669"/>
    <property type="project" value="TreeGrafter"/>
</dbReference>
<organism evidence="14 15">
    <name type="scientific">Absidia repens</name>
    <dbReference type="NCBI Taxonomy" id="90262"/>
    <lineage>
        <taxon>Eukaryota</taxon>
        <taxon>Fungi</taxon>
        <taxon>Fungi incertae sedis</taxon>
        <taxon>Mucoromycota</taxon>
        <taxon>Mucoromycotina</taxon>
        <taxon>Mucoromycetes</taxon>
        <taxon>Mucorales</taxon>
        <taxon>Cunninghamellaceae</taxon>
        <taxon>Absidia</taxon>
    </lineage>
</organism>
<dbReference type="OrthoDB" id="348976at2759"/>
<dbReference type="STRING" id="90262.A0A1X2IXL1"/>
<name>A0A1X2IXL1_9FUNG</name>
<keyword evidence="9 10" id="KW-0472">Membrane</keyword>
<evidence type="ECO:0000256" key="8">
    <source>
        <dbReference type="ARBA" id="ARBA00022989"/>
    </source>
</evidence>
<accession>A0A1X2IXL1</accession>
<keyword evidence="5 10" id="KW-0378">Hydrolase</keyword>
<evidence type="ECO:0000256" key="7">
    <source>
        <dbReference type="ARBA" id="ARBA00022927"/>
    </source>
</evidence>
<evidence type="ECO:0000256" key="5">
    <source>
        <dbReference type="ARBA" id="ARBA00022801"/>
    </source>
</evidence>
<dbReference type="PANTHER" id="PTHR15495:SF7">
    <property type="entry name" value="GPI INOSITOL-DEACYLASE"/>
    <property type="match status" value="1"/>
</dbReference>
<dbReference type="EMBL" id="MCGE01000002">
    <property type="protein sequence ID" value="ORZ24069.1"/>
    <property type="molecule type" value="Genomic_DNA"/>
</dbReference>
<comment type="similarity">
    <text evidence="2 10">Belongs to the GPI inositol-deacylase family.</text>
</comment>
<evidence type="ECO:0000256" key="3">
    <source>
        <dbReference type="ARBA" id="ARBA00022448"/>
    </source>
</evidence>
<sequence length="1002" mass="113280">MTRFAGKYALYLYREKGVDLSKQPTGIPVLFIPGHAGSYKQIRSIAAESSYYYHQNYARDMENWDQGMRHLDFFTVDFNEEFSALHGQSLLEQAEYLNDAIDYILKLYPLSRKWGPQQNNQLPDPTSVIIIGHSMGGTVARTMFTLQNYQPGTINTVITLSTPHILPPAPFDWKISKIYDDIHLFWKSAFGMHQDQDQHQHYQQAERRPLQHDQHTSSAPITTSVTSSDILKDVALISIAGGNLDSMVCSDSANVGTFVPSTHGFTVFTTAIPRVWTGTDHISILSCNQLVKVVSKTLLNVVDARRGSQTKPMDERIRVMEKAFLSGLEGRRGDGTDLNLGELTFHDLTPNQSRFLLPGQRLILDKNNDHDSQRKMIFLPVYEGADALAMLTSYPMGKHEPLDILLCNKLETHIKGTTRMGCRAASSGIVVPVPASISQDSNPSAPISQDSTPSSGEIFNFASITFEEMHGYEFLSVVDRRRSSDFGGGAGTGFLIAEPYDFDTNTQIIEKSMFDIALSGIQMDINPALFSTIRIPAIESSMLAYHINVNKPGCSSTHFSPLLRQSISSMHESKFYVNIGDDRGQIDMSVHGRTAFSSASPPVGLHHAHHHPQQHRHRESSSLESATASARGLDIGVWMDPSCNQPIKLELTVDWYGSFGRIGFRNGIMLPTFAFIVVLVVWVTQIQCYFSTGVYPHFGQGMVFCLRTVFPVISVLLAVAGIYQGWTDAESYQLLDDNRLIGQWWKRYVPDSFSYTDEIKSTMAIVWNDVLAGRTDLFFWWLPLCGLFLSIGLVCVLWIIVSLFVRICATLTSLFMRHSPSTLQFKSTKLLQQQQQQQQQKQKQEQQQQQRHGSLFDHGLFWFIPNDLNNDSDRQRMERRIITTLILFSLVATCIPYQFVFLVAFLVHIITCVRSLMKLWVSSPSQELKRNNRYQFLQSLLLLFITLLPFNAPILVVWIRNLSVHWFVPFSSDHSVLAIAPFMIYVEMLTSQKSMLPRTTSR</sequence>
<dbReference type="EC" id="3.1.-.-" evidence="10"/>
<feature type="transmembrane region" description="Helical" evidence="10">
    <location>
        <begin position="966"/>
        <end position="986"/>
    </location>
</feature>
<feature type="domain" description="GPI inositol-deacylase PGAP1-like alpha/beta" evidence="12">
    <location>
        <begin position="24"/>
        <end position="300"/>
    </location>
</feature>
<dbReference type="InterPro" id="IPR056824">
    <property type="entry name" value="PGAP1_TMD"/>
</dbReference>
<dbReference type="GO" id="GO:0015031">
    <property type="term" value="P:protein transport"/>
    <property type="evidence" value="ECO:0007669"/>
    <property type="project" value="UniProtKB-KW"/>
</dbReference>
<dbReference type="SUPFAM" id="SSF53474">
    <property type="entry name" value="alpha/beta-Hydrolases"/>
    <property type="match status" value="1"/>
</dbReference>
<feature type="transmembrane region" description="Helical" evidence="10">
    <location>
        <begin position="881"/>
        <end position="899"/>
    </location>
</feature>
<comment type="function">
    <text evidence="10">Involved in inositol deacylation of GPI-anchored proteins which plays important roles in the quality control and ER-associated degradation of GPI-anchored proteins.</text>
</comment>
<dbReference type="AlphaFoldDB" id="A0A1X2IXL1"/>
<comment type="caution">
    <text evidence="14">The sequence shown here is derived from an EMBL/GenBank/DDBJ whole genome shotgun (WGS) entry which is preliminary data.</text>
</comment>
<feature type="compositionally biased region" description="Basic residues" evidence="11">
    <location>
        <begin position="606"/>
        <end position="618"/>
    </location>
</feature>
<feature type="compositionally biased region" description="Basic and acidic residues" evidence="11">
    <location>
        <begin position="197"/>
        <end position="215"/>
    </location>
</feature>
<protein>
    <recommendedName>
        <fullName evidence="10">GPI inositol-deacylase</fullName>
        <ecNumber evidence="10">3.1.-.-</ecNumber>
    </recommendedName>
</protein>
<keyword evidence="3 10" id="KW-0813">Transport</keyword>
<feature type="transmembrane region" description="Helical" evidence="10">
    <location>
        <begin position="668"/>
        <end position="690"/>
    </location>
</feature>
<evidence type="ECO:0000256" key="11">
    <source>
        <dbReference type="SAM" id="MobiDB-lite"/>
    </source>
</evidence>
<dbReference type="GO" id="GO:0050185">
    <property type="term" value="F:phosphatidylinositol deacylase activity"/>
    <property type="evidence" value="ECO:0007669"/>
    <property type="project" value="TreeGrafter"/>
</dbReference>
<feature type="transmembrane region" description="Helical" evidence="10">
    <location>
        <begin position="778"/>
        <end position="809"/>
    </location>
</feature>
<dbReference type="GO" id="GO:0006505">
    <property type="term" value="P:GPI anchor metabolic process"/>
    <property type="evidence" value="ECO:0007669"/>
    <property type="project" value="TreeGrafter"/>
</dbReference>
<evidence type="ECO:0000259" key="12">
    <source>
        <dbReference type="Pfam" id="PF07819"/>
    </source>
</evidence>
<keyword evidence="7 10" id="KW-0653">Protein transport</keyword>
<keyword evidence="4 10" id="KW-0812">Transmembrane</keyword>